<dbReference type="AlphaFoldDB" id="A0AA37IKW7"/>
<protein>
    <submittedName>
        <fullName evidence="1">Uncharacterized protein</fullName>
    </submittedName>
</protein>
<evidence type="ECO:0000313" key="2">
    <source>
        <dbReference type="Proteomes" id="UP001055111"/>
    </source>
</evidence>
<gene>
    <name evidence="1" type="ORF">CBA19CS42_38705</name>
</gene>
<proteinExistence type="predicted"/>
<dbReference type="RefSeq" id="WP_238218189.1">
    <property type="nucleotide sequence ID" value="NZ_BPUS01000040.1"/>
</dbReference>
<dbReference type="Proteomes" id="UP001055111">
    <property type="component" value="Unassembled WGS sequence"/>
</dbReference>
<comment type="caution">
    <text evidence="1">The sequence shown here is derived from an EMBL/GenBank/DDBJ whole genome shotgun (WGS) entry which is preliminary data.</text>
</comment>
<dbReference type="EMBL" id="BPUS01000040">
    <property type="protein sequence ID" value="GJH30579.1"/>
    <property type="molecule type" value="Genomic_DNA"/>
</dbReference>
<organism evidence="1 2">
    <name type="scientific">Caballeronia novacaledonica</name>
    <dbReference type="NCBI Taxonomy" id="1544861"/>
    <lineage>
        <taxon>Bacteria</taxon>
        <taxon>Pseudomonadati</taxon>
        <taxon>Pseudomonadota</taxon>
        <taxon>Betaproteobacteria</taxon>
        <taxon>Burkholderiales</taxon>
        <taxon>Burkholderiaceae</taxon>
        <taxon>Caballeronia</taxon>
    </lineage>
</organism>
<reference evidence="1" key="1">
    <citation type="submission" date="2022-09" db="EMBL/GenBank/DDBJ databases">
        <title>Isolation and characterization of 3-chlorobenzoate degrading bacteria from soils in Shizuoka.</title>
        <authorList>
            <person name="Ifat A."/>
            <person name="Ogawa N."/>
            <person name="Kimbara K."/>
            <person name="Moriuchi R."/>
            <person name="Dohra H."/>
            <person name="Shintani M."/>
        </authorList>
    </citation>
    <scope>NUCLEOTIDE SEQUENCE</scope>
    <source>
        <strain evidence="1">19CS4-2</strain>
    </source>
</reference>
<accession>A0AA37IKW7</accession>
<sequence>MNRVIPFKRVSVTAEKSDSRAGGCAHRHIRLDQHGGVVTCTDCNATLAPFWALSMLSEQYSLAMSQIERLSARLSLADARLLELSAQLDALRGDESPSKPSSTEP</sequence>
<name>A0AA37IKW7_9BURK</name>
<evidence type="ECO:0000313" key="1">
    <source>
        <dbReference type="EMBL" id="GJH30579.1"/>
    </source>
</evidence>